<gene>
    <name evidence="2" type="ORF">TrLO_g6038</name>
</gene>
<proteinExistence type="predicted"/>
<organism evidence="2 3">
    <name type="scientific">Triparma laevis f. longispina</name>
    <dbReference type="NCBI Taxonomy" id="1714387"/>
    <lineage>
        <taxon>Eukaryota</taxon>
        <taxon>Sar</taxon>
        <taxon>Stramenopiles</taxon>
        <taxon>Ochrophyta</taxon>
        <taxon>Bolidophyceae</taxon>
        <taxon>Parmales</taxon>
        <taxon>Triparmaceae</taxon>
        <taxon>Triparma</taxon>
    </lineage>
</organism>
<feature type="compositionally biased region" description="Low complexity" evidence="1">
    <location>
        <begin position="61"/>
        <end position="76"/>
    </location>
</feature>
<dbReference type="OrthoDB" id="202862at2759"/>
<feature type="compositionally biased region" description="Low complexity" evidence="1">
    <location>
        <begin position="1"/>
        <end position="20"/>
    </location>
</feature>
<dbReference type="Gene3D" id="3.10.110.10">
    <property type="entry name" value="Ubiquitin Conjugating Enzyme"/>
    <property type="match status" value="1"/>
</dbReference>
<dbReference type="SUPFAM" id="SSF54495">
    <property type="entry name" value="UBC-like"/>
    <property type="match status" value="1"/>
</dbReference>
<feature type="compositionally biased region" description="Acidic residues" evidence="1">
    <location>
        <begin position="473"/>
        <end position="483"/>
    </location>
</feature>
<evidence type="ECO:0000256" key="1">
    <source>
        <dbReference type="SAM" id="MobiDB-lite"/>
    </source>
</evidence>
<accession>A0A9W7FR69</accession>
<dbReference type="Proteomes" id="UP001165122">
    <property type="component" value="Unassembled WGS sequence"/>
</dbReference>
<feature type="region of interest" description="Disordered" evidence="1">
    <location>
        <begin position="263"/>
        <end position="291"/>
    </location>
</feature>
<comment type="caution">
    <text evidence="2">The sequence shown here is derived from an EMBL/GenBank/DDBJ whole genome shotgun (WGS) entry which is preliminary data.</text>
</comment>
<feature type="compositionally biased region" description="Polar residues" evidence="1">
    <location>
        <begin position="21"/>
        <end position="36"/>
    </location>
</feature>
<dbReference type="InterPro" id="IPR016135">
    <property type="entry name" value="UBQ-conjugating_enzyme/RWD"/>
</dbReference>
<feature type="region of interest" description="Disordered" evidence="1">
    <location>
        <begin position="1"/>
        <end position="43"/>
    </location>
</feature>
<sequence>MSSSLPPASKTSTSASQQQPILTQGINFPSSNTSAPPLSLDLGLDLESPTVVDILGNSQFPSVSKPSEGPKSGPKSSTKKDVLEEAMELGLSTPLPEVMKSKAQAKTVDDPSAFMDDHLMKELDKGIKSLEEGMTSGSAFPPLKTIDSGIQTQSTLTLPILSQHTIEAAQAQQKLIAAATAETDEDSPGKRRRSSFNGRRGSFSKILGGIFGGGNPDSNSNRITDDELAKIQARGAGAPRRRSWGEIFLGQEEKKVREIQVEQKSLEKKRNPSLKEIKEKQKKEQKSGRGFRQSFTGTMHHLLGVEDFGPVGNQGKYPDKIVKRLKNEAKRYANTSNLPDSVLSLKPEDKRNRDGVNVFWLGEIAGPKGTIYDMSTIICELFVSPDYPFKGPTLQYEGHVVEFVAGKNQTDPREENIQTPWTPAMTLADAVKRVEELLLEQQKKIEVEQMNLEMKRKDKALAESMRKSREMSEMESGEEEGEEHLDPTSPLYIPPFGTPSPVKEVGDSPKRTPMNTPPKQGSLDYNLGKSKFDDTTPSTKNPLAGGDVLNENSDNEKYNDDHYIGSDEERDFEQPPISDDTPFSPVVKLGKSAALPRRGSFRHSFSEKNDGGGLSGLDINKLLQDEGITGVTSDSD</sequence>
<name>A0A9W7FR69_9STRA</name>
<dbReference type="GO" id="GO:0003723">
    <property type="term" value="F:RNA binding"/>
    <property type="evidence" value="ECO:0007669"/>
    <property type="project" value="InterPro"/>
</dbReference>
<feature type="region of interest" description="Disordered" evidence="1">
    <location>
        <begin position="56"/>
        <end position="81"/>
    </location>
</feature>
<dbReference type="GO" id="GO:0006412">
    <property type="term" value="P:translation"/>
    <property type="evidence" value="ECO:0007669"/>
    <property type="project" value="InterPro"/>
</dbReference>
<feature type="compositionally biased region" description="Basic and acidic residues" evidence="1">
    <location>
        <begin position="554"/>
        <end position="567"/>
    </location>
</feature>
<feature type="compositionally biased region" description="Basic and acidic residues" evidence="1">
    <location>
        <begin position="459"/>
        <end position="472"/>
    </location>
</feature>
<reference evidence="3" key="1">
    <citation type="journal article" date="2023" name="Commun. Biol.">
        <title>Genome analysis of Parmales, the sister group of diatoms, reveals the evolutionary specialization of diatoms from phago-mixotrophs to photoautotrophs.</title>
        <authorList>
            <person name="Ban H."/>
            <person name="Sato S."/>
            <person name="Yoshikawa S."/>
            <person name="Yamada K."/>
            <person name="Nakamura Y."/>
            <person name="Ichinomiya M."/>
            <person name="Sato N."/>
            <person name="Blanc-Mathieu R."/>
            <person name="Endo H."/>
            <person name="Kuwata A."/>
            <person name="Ogata H."/>
        </authorList>
    </citation>
    <scope>NUCLEOTIDE SEQUENCE [LARGE SCALE GENOMIC DNA]</scope>
    <source>
        <strain evidence="3">NIES 3700</strain>
    </source>
</reference>
<dbReference type="InterPro" id="IPR018258">
    <property type="entry name" value="Ribosomal_bL21_CS"/>
</dbReference>
<dbReference type="GO" id="GO:0005840">
    <property type="term" value="C:ribosome"/>
    <property type="evidence" value="ECO:0007669"/>
    <property type="project" value="InterPro"/>
</dbReference>
<dbReference type="EMBL" id="BRXW01000293">
    <property type="protein sequence ID" value="GMI17497.1"/>
    <property type="molecule type" value="Genomic_DNA"/>
</dbReference>
<keyword evidence="3" id="KW-1185">Reference proteome</keyword>
<protein>
    <submittedName>
        <fullName evidence="2">Uncharacterized protein</fullName>
    </submittedName>
</protein>
<dbReference type="PROSITE" id="PS01169">
    <property type="entry name" value="RIBOSOMAL_L21"/>
    <property type="match status" value="1"/>
</dbReference>
<evidence type="ECO:0000313" key="2">
    <source>
        <dbReference type="EMBL" id="GMI17497.1"/>
    </source>
</evidence>
<feature type="region of interest" description="Disordered" evidence="1">
    <location>
        <begin position="179"/>
        <end position="201"/>
    </location>
</feature>
<feature type="compositionally biased region" description="Basic and acidic residues" evidence="1">
    <location>
        <begin position="263"/>
        <end position="287"/>
    </location>
</feature>
<evidence type="ECO:0000313" key="3">
    <source>
        <dbReference type="Proteomes" id="UP001165122"/>
    </source>
</evidence>
<dbReference type="AlphaFoldDB" id="A0A9W7FR69"/>
<feature type="region of interest" description="Disordered" evidence="1">
    <location>
        <begin position="459"/>
        <end position="618"/>
    </location>
</feature>
<dbReference type="CDD" id="cd00195">
    <property type="entry name" value="UBCc_UEV"/>
    <property type="match status" value="1"/>
</dbReference>
<dbReference type="GO" id="GO:0003735">
    <property type="term" value="F:structural constituent of ribosome"/>
    <property type="evidence" value="ECO:0007669"/>
    <property type="project" value="InterPro"/>
</dbReference>